<dbReference type="EMBL" id="QMFZ01000003">
    <property type="protein sequence ID" value="RBB41753.1"/>
    <property type="molecule type" value="Genomic_DNA"/>
</dbReference>
<sequence>MGDCTQQLDLTAPIQTGNTKAAAAAAGATSADLWMTPYEALRYDPRDNVRPVDPQWVKELTALMMQNGYDKGSPLHCYARKVDGKDYFYVYKGQHRYLAAGAAIKAGKDLGKIPIVVRDSRDVKRSEMVVDGYVSNVSKPSSPLDLAMSIAELRDIHGLDTKTICARLNISEQSIRDAALLEKAPAELHDLVRSGTIAGTLAIEEIRAHGGDKALERIQSGLSKAKEAGKAKVTKKHLTGDTKASEPAAPKTAKINDARAKQLFQALQSVLHDPGFGKLSLGTIEGVHRALIGMEDLLDLPERARTPAIHTPNPNGVFEDCEKLHAPKATGSGLIPASIYIAQPEEGAWIYSFEMNIAPTYGFGDHYPSMRDTPAIFPTRMQAIRSAASDLTRLMHHGGRAKSKAAASVNQWLDKLYTMPDPDWTPELAAKHAALQEVAQ</sequence>
<dbReference type="Proteomes" id="UP000252458">
    <property type="component" value="Unassembled WGS sequence"/>
</dbReference>
<comment type="caution">
    <text evidence="1">The sequence shown here is derived from an EMBL/GenBank/DDBJ whole genome shotgun (WGS) entry which is preliminary data.</text>
</comment>
<protein>
    <submittedName>
        <fullName evidence="1">Pyridoxal phosphate biosynthetic protein PdxJ</fullName>
    </submittedName>
</protein>
<keyword evidence="2" id="KW-1185">Reference proteome</keyword>
<proteinExistence type="predicted"/>
<evidence type="ECO:0000313" key="1">
    <source>
        <dbReference type="EMBL" id="RBB41753.1"/>
    </source>
</evidence>
<dbReference type="RefSeq" id="WP_113044938.1">
    <property type="nucleotide sequence ID" value="NZ_QMFZ01000003.1"/>
</dbReference>
<organism evidence="1 2">
    <name type="scientific">Burkholderia reimsis</name>
    <dbReference type="NCBI Taxonomy" id="2234132"/>
    <lineage>
        <taxon>Bacteria</taxon>
        <taxon>Pseudomonadati</taxon>
        <taxon>Pseudomonadota</taxon>
        <taxon>Betaproteobacteria</taxon>
        <taxon>Burkholderiales</taxon>
        <taxon>Burkholderiaceae</taxon>
        <taxon>Burkholderia</taxon>
    </lineage>
</organism>
<accession>A0A365R2A8</accession>
<name>A0A365R2A8_9BURK</name>
<gene>
    <name evidence="1" type="ORF">DPV79_05210</name>
</gene>
<dbReference type="Gene3D" id="1.10.10.2830">
    <property type="match status" value="1"/>
</dbReference>
<evidence type="ECO:0000313" key="2">
    <source>
        <dbReference type="Proteomes" id="UP000252458"/>
    </source>
</evidence>
<dbReference type="AlphaFoldDB" id="A0A365R2A8"/>
<dbReference type="SUPFAM" id="SSF109709">
    <property type="entry name" value="KorB DNA-binding domain-like"/>
    <property type="match status" value="1"/>
</dbReference>
<dbReference type="SUPFAM" id="SSF110849">
    <property type="entry name" value="ParB/Sulfiredoxin"/>
    <property type="match status" value="1"/>
</dbReference>
<dbReference type="InterPro" id="IPR036086">
    <property type="entry name" value="ParB/Sulfiredoxin_sf"/>
</dbReference>
<reference evidence="1 2" key="1">
    <citation type="submission" date="2018-06" db="EMBL/GenBank/DDBJ databases">
        <title>Draft genome sequence of Burkholderia reimsis strain BE51 isolated from a French agricultural soil.</title>
        <authorList>
            <person name="Esmaeel Q."/>
        </authorList>
    </citation>
    <scope>NUCLEOTIDE SEQUENCE [LARGE SCALE GENOMIC DNA]</scope>
    <source>
        <strain evidence="1 2">BE51</strain>
    </source>
</reference>